<proteinExistence type="inferred from homology"/>
<evidence type="ECO:0000256" key="3">
    <source>
        <dbReference type="ARBA" id="ARBA00022630"/>
    </source>
</evidence>
<dbReference type="PANTHER" id="PTHR43884">
    <property type="entry name" value="ACYL-COA DEHYDROGENASE"/>
    <property type="match status" value="1"/>
</dbReference>
<accession>A0ABY5PJZ5</accession>
<evidence type="ECO:0000256" key="1">
    <source>
        <dbReference type="ARBA" id="ARBA00001974"/>
    </source>
</evidence>
<comment type="cofactor">
    <cofactor evidence="1">
        <name>FAD</name>
        <dbReference type="ChEBI" id="CHEBI:57692"/>
    </cofactor>
</comment>
<feature type="domain" description="Acyl-CoA dehydrogenase/oxidase N-terminal" evidence="7">
    <location>
        <begin position="6"/>
        <end position="84"/>
    </location>
</feature>
<evidence type="ECO:0000256" key="4">
    <source>
        <dbReference type="ARBA" id="ARBA00022827"/>
    </source>
</evidence>
<evidence type="ECO:0000259" key="6">
    <source>
        <dbReference type="Pfam" id="PF00441"/>
    </source>
</evidence>
<dbReference type="InterPro" id="IPR036250">
    <property type="entry name" value="AcylCo_DH-like_C"/>
</dbReference>
<dbReference type="InterPro" id="IPR037069">
    <property type="entry name" value="AcylCoA_DH/ox_N_sf"/>
</dbReference>
<evidence type="ECO:0000259" key="7">
    <source>
        <dbReference type="Pfam" id="PF02771"/>
    </source>
</evidence>
<protein>
    <submittedName>
        <fullName evidence="8">Acyl-CoA/acyl-ACP dehydrogenase</fullName>
    </submittedName>
</protein>
<reference evidence="9" key="1">
    <citation type="submission" date="2021-11" db="EMBL/GenBank/DDBJ databases">
        <title>Cultivation dependent microbiological survey of springs from the worlds oldest radium mine currently devoted to the extraction of radon-saturated water.</title>
        <authorList>
            <person name="Kapinusova G."/>
            <person name="Smrhova T."/>
            <person name="Strejcek M."/>
            <person name="Suman J."/>
            <person name="Jani K."/>
            <person name="Pajer P."/>
            <person name="Uhlik O."/>
        </authorList>
    </citation>
    <scope>NUCLEOTIDE SEQUENCE [LARGE SCALE GENOMIC DNA]</scope>
    <source>
        <strain evidence="9">J379</strain>
    </source>
</reference>
<dbReference type="Pfam" id="PF02771">
    <property type="entry name" value="Acyl-CoA_dh_N"/>
    <property type="match status" value="1"/>
</dbReference>
<keyword evidence="3" id="KW-0285">Flavoprotein</keyword>
<evidence type="ECO:0000256" key="5">
    <source>
        <dbReference type="ARBA" id="ARBA00023002"/>
    </source>
</evidence>
<feature type="domain" description="Acyl-CoA dehydrogenase/oxidase C-terminal" evidence="6">
    <location>
        <begin position="231"/>
        <end position="350"/>
    </location>
</feature>
<dbReference type="EMBL" id="CP088295">
    <property type="protein sequence ID" value="UUY04890.1"/>
    <property type="molecule type" value="Genomic_DNA"/>
</dbReference>
<organism evidence="8 9">
    <name type="scientific">Svornostia abyssi</name>
    <dbReference type="NCBI Taxonomy" id="2898438"/>
    <lineage>
        <taxon>Bacteria</taxon>
        <taxon>Bacillati</taxon>
        <taxon>Actinomycetota</taxon>
        <taxon>Thermoleophilia</taxon>
        <taxon>Solirubrobacterales</taxon>
        <taxon>Baekduiaceae</taxon>
        <taxon>Svornostia</taxon>
    </lineage>
</organism>
<name>A0ABY5PJZ5_9ACTN</name>
<dbReference type="Gene3D" id="1.10.540.10">
    <property type="entry name" value="Acyl-CoA dehydrogenase/oxidase, N-terminal domain"/>
    <property type="match status" value="1"/>
</dbReference>
<dbReference type="RefSeq" id="WP_353865368.1">
    <property type="nucleotide sequence ID" value="NZ_CP088295.1"/>
</dbReference>
<dbReference type="Gene3D" id="1.20.140.10">
    <property type="entry name" value="Butyryl-CoA Dehydrogenase, subunit A, domain 3"/>
    <property type="match status" value="1"/>
</dbReference>
<dbReference type="PANTHER" id="PTHR43884:SF20">
    <property type="entry name" value="ACYL-COA DEHYDROGENASE FADE28"/>
    <property type="match status" value="1"/>
</dbReference>
<sequence>MNLELTDEQQALREAATGALSRVADYEVLRDALEGAARPENWGLVAEQGWAGLLVSEANGGAELSLFDAMLLLIEAGKLLVSHELLGHLPATTLLDAASYPGTADYAEGTKRAAFLAARPPGDVETAWTVEARSGSARAAAPTLNADGTVSGEVAWVVDAPGADLLVGVAVDGSGTAKTVAIETGASGVSIEGPVLRYDSSRLLGNVSLSNAPATVLEGADPARAWYVAQALLAAESYGAVETALTVSVEYAKERYTFGRPIGSYQAMKHGLVEILRQRENAYAVMLYAGWSYEDKPEEFALAASAARTAAGHALDYAARQQIATHGGIGATWEHDAPLFFRRSQLSRRLLGGIGDSTDRVAGELLAA</sequence>
<dbReference type="InterPro" id="IPR009100">
    <property type="entry name" value="AcylCoA_DH/oxidase_NM_dom_sf"/>
</dbReference>
<dbReference type="SUPFAM" id="SSF56645">
    <property type="entry name" value="Acyl-CoA dehydrogenase NM domain-like"/>
    <property type="match status" value="1"/>
</dbReference>
<dbReference type="InterPro" id="IPR009075">
    <property type="entry name" value="AcylCo_DH/oxidase_C"/>
</dbReference>
<keyword evidence="4" id="KW-0274">FAD</keyword>
<keyword evidence="9" id="KW-1185">Reference proteome</keyword>
<dbReference type="SUPFAM" id="SSF47203">
    <property type="entry name" value="Acyl-CoA dehydrogenase C-terminal domain-like"/>
    <property type="match status" value="1"/>
</dbReference>
<comment type="similarity">
    <text evidence="2">Belongs to the acyl-CoA dehydrogenase family.</text>
</comment>
<gene>
    <name evidence="8" type="ORF">LRS13_05015</name>
</gene>
<dbReference type="Pfam" id="PF00441">
    <property type="entry name" value="Acyl-CoA_dh_1"/>
    <property type="match status" value="1"/>
</dbReference>
<dbReference type="InterPro" id="IPR013786">
    <property type="entry name" value="AcylCoA_DH/ox_N"/>
</dbReference>
<keyword evidence="5" id="KW-0560">Oxidoreductase</keyword>
<dbReference type="Proteomes" id="UP001058860">
    <property type="component" value="Chromosome"/>
</dbReference>
<evidence type="ECO:0000256" key="2">
    <source>
        <dbReference type="ARBA" id="ARBA00009347"/>
    </source>
</evidence>
<evidence type="ECO:0000313" key="8">
    <source>
        <dbReference type="EMBL" id="UUY04890.1"/>
    </source>
</evidence>
<evidence type="ECO:0000313" key="9">
    <source>
        <dbReference type="Proteomes" id="UP001058860"/>
    </source>
</evidence>